<organism evidence="4 5">
    <name type="scientific">blood disease bacterium A2-HR MARDI</name>
    <dbReference type="NCBI Taxonomy" id="1944648"/>
    <lineage>
        <taxon>Bacteria</taxon>
        <taxon>Pseudomonadati</taxon>
        <taxon>Pseudomonadota</taxon>
        <taxon>Betaproteobacteria</taxon>
        <taxon>Burkholderiales</taxon>
        <taxon>Burkholderiaceae</taxon>
        <taxon>Ralstonia</taxon>
        <taxon>Ralstonia solanacearum species complex</taxon>
    </lineage>
</organism>
<reference evidence="4 5" key="1">
    <citation type="submission" date="2017-02" db="EMBL/GenBank/DDBJ databases">
        <title>Blood Disease Bacterium A2-HR MARDI.</title>
        <authorList>
            <person name="Badrun R."/>
            <person name="Abu Bakar N."/>
            <person name="Laboh R."/>
        </authorList>
    </citation>
    <scope>NUCLEOTIDE SEQUENCE [LARGE SCALE GENOMIC DNA]</scope>
    <source>
        <strain evidence="4 5">A2-HR MARDI</strain>
    </source>
</reference>
<dbReference type="EMBL" id="CP019911">
    <property type="protein sequence ID" value="AQW29098.1"/>
    <property type="molecule type" value="Genomic_DNA"/>
</dbReference>
<dbReference type="Proteomes" id="UP000189628">
    <property type="component" value="Chromosome"/>
</dbReference>
<sequence>MGRSKTPGVYQAADGGWEVDAWYKRGRIRKRGFASHAEAEGYLIKEKEARRKVILLGERPVITLEAAAAHYIEVEGERGKVSLATEIYMLQPVVAICGQVALNMVSNQTLKPFVDARLADGLKRKTVNNALSVVRRICNLAARDWRHENGMAWLETAPLITLLELSDQRPARPISWAEQRTLLKKSPAHLAQMILFDTNTGVREDVVVNLRWEWEARVEIRPGLVVSVFVVPRRYVKGRKHERIIVCNSVAQSIVDAQRGLHEDRVFTYFRAVKKPGKVPKHKATDSMNNTAWQNACDAAGLDIRLHDLRHTVGMRLREAGVSERTQDEILWHSKGTMTNHYAVAQVREIYDALELIKEPTGHESVNVLALVRGQVPQNSPPQRKTA</sequence>
<dbReference type="PANTHER" id="PTHR30349:SF64">
    <property type="entry name" value="PROPHAGE INTEGRASE INTD-RELATED"/>
    <property type="match status" value="1"/>
</dbReference>
<dbReference type="GO" id="GO:0006310">
    <property type="term" value="P:DNA recombination"/>
    <property type="evidence" value="ECO:0007669"/>
    <property type="project" value="UniProtKB-KW"/>
</dbReference>
<dbReference type="PROSITE" id="PS51898">
    <property type="entry name" value="TYR_RECOMBINASE"/>
    <property type="match status" value="1"/>
</dbReference>
<evidence type="ECO:0000313" key="4">
    <source>
        <dbReference type="EMBL" id="AQW29098.1"/>
    </source>
</evidence>
<accession>A0A1U9VEJ4</accession>
<feature type="domain" description="Tyr recombinase" evidence="3">
    <location>
        <begin position="169"/>
        <end position="359"/>
    </location>
</feature>
<dbReference type="InterPro" id="IPR002104">
    <property type="entry name" value="Integrase_catalytic"/>
</dbReference>
<evidence type="ECO:0000313" key="5">
    <source>
        <dbReference type="Proteomes" id="UP000189628"/>
    </source>
</evidence>
<dbReference type="PANTHER" id="PTHR30349">
    <property type="entry name" value="PHAGE INTEGRASE-RELATED"/>
    <property type="match status" value="1"/>
</dbReference>
<evidence type="ECO:0000256" key="2">
    <source>
        <dbReference type="ARBA" id="ARBA00023172"/>
    </source>
</evidence>
<protein>
    <recommendedName>
        <fullName evidence="3">Tyr recombinase domain-containing protein</fullName>
    </recommendedName>
</protein>
<dbReference type="InterPro" id="IPR050090">
    <property type="entry name" value="Tyrosine_recombinase_XerCD"/>
</dbReference>
<proteinExistence type="predicted"/>
<dbReference type="Pfam" id="PF00589">
    <property type="entry name" value="Phage_integrase"/>
    <property type="match status" value="1"/>
</dbReference>
<keyword evidence="1" id="KW-0229">DNA integration</keyword>
<dbReference type="GO" id="GO:0003677">
    <property type="term" value="F:DNA binding"/>
    <property type="evidence" value="ECO:0007669"/>
    <property type="project" value="InterPro"/>
</dbReference>
<name>A0A1U9VEJ4_9RALS</name>
<dbReference type="SUPFAM" id="SSF56349">
    <property type="entry name" value="DNA breaking-rejoining enzymes"/>
    <property type="match status" value="1"/>
</dbReference>
<dbReference type="Gene3D" id="1.10.443.10">
    <property type="entry name" value="Intergrase catalytic core"/>
    <property type="match status" value="1"/>
</dbReference>
<dbReference type="GO" id="GO:0015074">
    <property type="term" value="P:DNA integration"/>
    <property type="evidence" value="ECO:0007669"/>
    <property type="project" value="UniProtKB-KW"/>
</dbReference>
<dbReference type="InterPro" id="IPR011010">
    <property type="entry name" value="DNA_brk_join_enz"/>
</dbReference>
<dbReference type="AlphaFoldDB" id="A0A1U9VEJ4"/>
<keyword evidence="2" id="KW-0233">DNA recombination</keyword>
<gene>
    <name evidence="4" type="ORF">B0B51_03100</name>
</gene>
<evidence type="ECO:0000259" key="3">
    <source>
        <dbReference type="PROSITE" id="PS51898"/>
    </source>
</evidence>
<evidence type="ECO:0000256" key="1">
    <source>
        <dbReference type="ARBA" id="ARBA00022908"/>
    </source>
</evidence>
<dbReference type="InterPro" id="IPR013762">
    <property type="entry name" value="Integrase-like_cat_sf"/>
</dbReference>